<feature type="transmembrane region" description="Helical" evidence="7">
    <location>
        <begin position="9"/>
        <end position="29"/>
    </location>
</feature>
<proteinExistence type="inferred from homology"/>
<feature type="transmembrane region" description="Helical" evidence="7">
    <location>
        <begin position="67"/>
        <end position="85"/>
    </location>
</feature>
<protein>
    <submittedName>
        <fullName evidence="10">Drug/metabolite transporter (DMT)-like permease</fullName>
    </submittedName>
</protein>
<evidence type="ECO:0000256" key="6">
    <source>
        <dbReference type="SAM" id="MobiDB-lite"/>
    </source>
</evidence>
<evidence type="ECO:0000256" key="1">
    <source>
        <dbReference type="ARBA" id="ARBA00004141"/>
    </source>
</evidence>
<feature type="transmembrane region" description="Helical" evidence="7">
    <location>
        <begin position="240"/>
        <end position="259"/>
    </location>
</feature>
<dbReference type="EMBL" id="BOMP01000049">
    <property type="protein sequence ID" value="GIE40560.1"/>
    <property type="molecule type" value="Genomic_DNA"/>
</dbReference>
<feature type="transmembrane region" description="Helical" evidence="7">
    <location>
        <begin position="178"/>
        <end position="197"/>
    </location>
</feature>
<evidence type="ECO:0000259" key="8">
    <source>
        <dbReference type="Pfam" id="PF00892"/>
    </source>
</evidence>
<sequence>MTPLPGGQFAIMTAALLWSTIGLATSYLPDGTPPASVGAARVLGGGLLLLTLCRAGRLRAVLTRRRPVAVAAVAMASYQACYFSALDLAGVTVGSVVAMTSVPVFAGLLAVVRRRGGVTGRWLLATTLAISGVALLALARPDGRPMTAGVLLALGAGVSYAVFTVGSATVIQRGGDPGVTMAVVFLSAGLLLSPALLLDAPGWLVTPHGAAVIGYLIVVASAGAYLLYGRGLRTTAPATAGTLALLEPACAAVIGVLLLREPMSARSVVGLAVLTAALLLLTLPSGRRRSSVAAPAPDPSESRPPVADPLTVPVSNSLTVPASGPLTVPVSGQIAVPVPGPAAVPVSGPVSVPVSNSLTVPVPEPVTVPDTGPFDGRKPISGSVPGPAARRFLEPGAELVPMGDLCLLGVWGPSSGSAPVLNPDSVGAGPVAVLDPGSFDSIGTGAGPTAVVDPGPFGSRGWIVLDTERSALAWEPLAAVGAGPASTSGRRRP</sequence>
<evidence type="ECO:0000256" key="4">
    <source>
        <dbReference type="ARBA" id="ARBA00022989"/>
    </source>
</evidence>
<name>A0A7W7HPK9_9ACTN</name>
<feature type="domain" description="EamA" evidence="8">
    <location>
        <begin position="7"/>
        <end position="137"/>
    </location>
</feature>
<dbReference type="InterPro" id="IPR050638">
    <property type="entry name" value="AA-Vitamin_Transporters"/>
</dbReference>
<reference evidence="10 11" key="1">
    <citation type="submission" date="2020-08" db="EMBL/GenBank/DDBJ databases">
        <title>Sequencing the genomes of 1000 actinobacteria strains.</title>
        <authorList>
            <person name="Klenk H.-P."/>
        </authorList>
    </citation>
    <scope>NUCLEOTIDE SEQUENCE [LARGE SCALE GENOMIC DNA]</scope>
    <source>
        <strain evidence="10 11">DSM 43150</strain>
    </source>
</reference>
<keyword evidence="12" id="KW-1185">Reference proteome</keyword>
<comment type="similarity">
    <text evidence="2">Belongs to the EamA transporter family.</text>
</comment>
<evidence type="ECO:0000313" key="10">
    <source>
        <dbReference type="EMBL" id="MBB4754361.1"/>
    </source>
</evidence>
<keyword evidence="3 7" id="KW-0812">Transmembrane</keyword>
<evidence type="ECO:0000256" key="7">
    <source>
        <dbReference type="SAM" id="Phobius"/>
    </source>
</evidence>
<evidence type="ECO:0000313" key="11">
    <source>
        <dbReference type="Proteomes" id="UP000590511"/>
    </source>
</evidence>
<keyword evidence="4 7" id="KW-1133">Transmembrane helix</keyword>
<dbReference type="AlphaFoldDB" id="A0A7W7HPK9"/>
<dbReference type="InterPro" id="IPR000620">
    <property type="entry name" value="EamA_dom"/>
</dbReference>
<evidence type="ECO:0000313" key="9">
    <source>
        <dbReference type="EMBL" id="GIE40560.1"/>
    </source>
</evidence>
<feature type="transmembrane region" description="Helical" evidence="7">
    <location>
        <begin position="209"/>
        <end position="228"/>
    </location>
</feature>
<organism evidence="10 11">
    <name type="scientific">Actinoplanes lobatus</name>
    <dbReference type="NCBI Taxonomy" id="113568"/>
    <lineage>
        <taxon>Bacteria</taxon>
        <taxon>Bacillati</taxon>
        <taxon>Actinomycetota</taxon>
        <taxon>Actinomycetes</taxon>
        <taxon>Micromonosporales</taxon>
        <taxon>Micromonosporaceae</taxon>
        <taxon>Actinoplanes</taxon>
    </lineage>
</organism>
<dbReference type="GO" id="GO:0016020">
    <property type="term" value="C:membrane"/>
    <property type="evidence" value="ECO:0007669"/>
    <property type="project" value="UniProtKB-SubCell"/>
</dbReference>
<feature type="domain" description="EamA" evidence="8">
    <location>
        <begin position="148"/>
        <end position="282"/>
    </location>
</feature>
<gene>
    <name evidence="9" type="ORF">Alo02nite_34580</name>
    <name evidence="10" type="ORF">BJ964_008522</name>
</gene>
<feature type="transmembrane region" description="Helical" evidence="7">
    <location>
        <begin position="91"/>
        <end position="110"/>
    </location>
</feature>
<feature type="region of interest" description="Disordered" evidence="6">
    <location>
        <begin position="289"/>
        <end position="310"/>
    </location>
</feature>
<feature type="transmembrane region" description="Helical" evidence="7">
    <location>
        <begin position="35"/>
        <end position="55"/>
    </location>
</feature>
<comment type="caution">
    <text evidence="10">The sequence shown here is derived from an EMBL/GenBank/DDBJ whole genome shotgun (WGS) entry which is preliminary data.</text>
</comment>
<reference evidence="9 12" key="2">
    <citation type="submission" date="2021-01" db="EMBL/GenBank/DDBJ databases">
        <title>Whole genome shotgun sequence of Actinoplanes lobatus NBRC 12513.</title>
        <authorList>
            <person name="Komaki H."/>
            <person name="Tamura T."/>
        </authorList>
    </citation>
    <scope>NUCLEOTIDE SEQUENCE [LARGE SCALE GENOMIC DNA]</scope>
    <source>
        <strain evidence="9 12">NBRC 12513</strain>
    </source>
</reference>
<evidence type="ECO:0000313" key="12">
    <source>
        <dbReference type="Proteomes" id="UP000631312"/>
    </source>
</evidence>
<dbReference type="Proteomes" id="UP000590511">
    <property type="component" value="Unassembled WGS sequence"/>
</dbReference>
<accession>A0A7W7HPK9</accession>
<feature type="transmembrane region" description="Helical" evidence="7">
    <location>
        <begin position="265"/>
        <end position="283"/>
    </location>
</feature>
<feature type="region of interest" description="Disordered" evidence="6">
    <location>
        <begin position="363"/>
        <end position="385"/>
    </location>
</feature>
<keyword evidence="5 7" id="KW-0472">Membrane</keyword>
<feature type="transmembrane region" description="Helical" evidence="7">
    <location>
        <begin position="122"/>
        <end position="139"/>
    </location>
</feature>
<dbReference type="InterPro" id="IPR037185">
    <property type="entry name" value="EmrE-like"/>
</dbReference>
<dbReference type="Proteomes" id="UP000631312">
    <property type="component" value="Unassembled WGS sequence"/>
</dbReference>
<evidence type="ECO:0000256" key="3">
    <source>
        <dbReference type="ARBA" id="ARBA00022692"/>
    </source>
</evidence>
<evidence type="ECO:0000256" key="5">
    <source>
        <dbReference type="ARBA" id="ARBA00023136"/>
    </source>
</evidence>
<dbReference type="EMBL" id="JACHNC010000001">
    <property type="protein sequence ID" value="MBB4754361.1"/>
    <property type="molecule type" value="Genomic_DNA"/>
</dbReference>
<dbReference type="PANTHER" id="PTHR32322">
    <property type="entry name" value="INNER MEMBRANE TRANSPORTER"/>
    <property type="match status" value="1"/>
</dbReference>
<dbReference type="SUPFAM" id="SSF103481">
    <property type="entry name" value="Multidrug resistance efflux transporter EmrE"/>
    <property type="match status" value="2"/>
</dbReference>
<comment type="subcellular location">
    <subcellularLocation>
        <location evidence="1">Membrane</location>
        <topology evidence="1">Multi-pass membrane protein</topology>
    </subcellularLocation>
</comment>
<dbReference type="RefSeq" id="WP_188125926.1">
    <property type="nucleotide sequence ID" value="NZ_BOMP01000049.1"/>
</dbReference>
<dbReference type="Pfam" id="PF00892">
    <property type="entry name" value="EamA"/>
    <property type="match status" value="2"/>
</dbReference>
<dbReference type="PANTHER" id="PTHR32322:SF2">
    <property type="entry name" value="EAMA DOMAIN-CONTAINING PROTEIN"/>
    <property type="match status" value="1"/>
</dbReference>
<evidence type="ECO:0000256" key="2">
    <source>
        <dbReference type="ARBA" id="ARBA00007362"/>
    </source>
</evidence>
<feature type="transmembrane region" description="Helical" evidence="7">
    <location>
        <begin position="151"/>
        <end position="171"/>
    </location>
</feature>